<protein>
    <recommendedName>
        <fullName evidence="4">DUF1611 domain-containing protein</fullName>
    </recommendedName>
</protein>
<accession>A0A7W7M4B2</accession>
<feature type="region of interest" description="Disordered" evidence="1">
    <location>
        <begin position="14"/>
        <end position="38"/>
    </location>
</feature>
<organism evidence="2 3">
    <name type="scientific">Micrococcus cohnii</name>
    <dbReference type="NCBI Taxonomy" id="993416"/>
    <lineage>
        <taxon>Bacteria</taxon>
        <taxon>Bacillati</taxon>
        <taxon>Actinomycetota</taxon>
        <taxon>Actinomycetes</taxon>
        <taxon>Micrococcales</taxon>
        <taxon>Micrococcaceae</taxon>
        <taxon>Micrococcus</taxon>
    </lineage>
</organism>
<dbReference type="Gene3D" id="3.40.50.300">
    <property type="entry name" value="P-loop containing nucleotide triphosphate hydrolases"/>
    <property type="match status" value="1"/>
</dbReference>
<evidence type="ECO:0008006" key="4">
    <source>
        <dbReference type="Google" id="ProtNLM"/>
    </source>
</evidence>
<dbReference type="InterPro" id="IPR027417">
    <property type="entry name" value="P-loop_NTPase"/>
</dbReference>
<evidence type="ECO:0000256" key="1">
    <source>
        <dbReference type="SAM" id="MobiDB-lite"/>
    </source>
</evidence>
<sequence>MTVAPIAEHTISGTVGGASALDRTGSPSHQHAGQGPLRRAPLPARYQASYTTRFVQQALEADPGRFHLLSGADVVPQVGTVVIARVSEVLNHKRVETPSSRKAILFEGALVMLAYGYRYAADQFLSEVPGSLAPCDLVAAGGLAGTVTAQHDRIDEPTRLEPIGVLADDSGPVNLGDFAPCTLTEVPAIGAPAEQIAAVLPDRPRVVAVLGTSMNSGKSTAMACLVNGLTAAGLHVNAGKATGTGAGNDPMLYIDGGAVSVRDFTDFGHPTTFRLDMAHVRALTVSLVDVLSQDDPDVIVVEIADGVYQGETAALLADPLFQSVVDGVLFAASDALGAAAGVDVLTGGGNRVLGVSGVLTSSPLATQEAREALDTRVEATFDLTRPEIAAGLLADA</sequence>
<dbReference type="SUPFAM" id="SSF52540">
    <property type="entry name" value="P-loop containing nucleoside triphosphate hydrolases"/>
    <property type="match status" value="1"/>
</dbReference>
<evidence type="ECO:0000313" key="3">
    <source>
        <dbReference type="Proteomes" id="UP000540191"/>
    </source>
</evidence>
<gene>
    <name evidence="2" type="ORF">HDA30_002025</name>
</gene>
<dbReference type="EMBL" id="JACHNA010000001">
    <property type="protein sequence ID" value="MBB4736517.1"/>
    <property type="molecule type" value="Genomic_DNA"/>
</dbReference>
<comment type="caution">
    <text evidence="2">The sequence shown here is derived from an EMBL/GenBank/DDBJ whole genome shotgun (WGS) entry which is preliminary data.</text>
</comment>
<reference evidence="2 3" key="1">
    <citation type="submission" date="2020-08" db="EMBL/GenBank/DDBJ databases">
        <title>Sequencing the genomes of 1000 actinobacteria strains.</title>
        <authorList>
            <person name="Klenk H.-P."/>
        </authorList>
    </citation>
    <scope>NUCLEOTIDE SEQUENCE [LARGE SCALE GENOMIC DNA]</scope>
    <source>
        <strain evidence="2 3">DSM 23974</strain>
    </source>
</reference>
<dbReference type="Proteomes" id="UP000540191">
    <property type="component" value="Unassembled WGS sequence"/>
</dbReference>
<evidence type="ECO:0000313" key="2">
    <source>
        <dbReference type="EMBL" id="MBB4736517.1"/>
    </source>
</evidence>
<dbReference type="RefSeq" id="WP_221419073.1">
    <property type="nucleotide sequence ID" value="NZ_JACHNA010000001.1"/>
</dbReference>
<keyword evidence="3" id="KW-1185">Reference proteome</keyword>
<dbReference type="AlphaFoldDB" id="A0A7W7M4B2"/>
<proteinExistence type="predicted"/>
<name>A0A7W7M4B2_9MICC</name>